<dbReference type="InterPro" id="IPR029069">
    <property type="entry name" value="HotDog_dom_sf"/>
</dbReference>
<dbReference type="AlphaFoldDB" id="A0AAI9E8R1"/>
<dbReference type="SUPFAM" id="SSF54637">
    <property type="entry name" value="Thioesterase/thiol ester dehydrase-isomerase"/>
    <property type="match status" value="1"/>
</dbReference>
<name>A0AAI9E8R1_9PEZI</name>
<evidence type="ECO:0000313" key="1">
    <source>
        <dbReference type="EMBL" id="CAK3898523.1"/>
    </source>
</evidence>
<gene>
    <name evidence="1" type="ORF">LECACI_7A002421</name>
</gene>
<reference evidence="1" key="1">
    <citation type="submission" date="2023-11" db="EMBL/GenBank/DDBJ databases">
        <authorList>
            <person name="Alioto T."/>
            <person name="Alioto T."/>
            <person name="Gomez Garrido J."/>
        </authorList>
    </citation>
    <scope>NUCLEOTIDE SEQUENCE</scope>
</reference>
<sequence>MASPLRSRLLRPTVSKCLQHLSRRHQSTRPSFLRRNRANIIWSTISFAFGLGTVQFGLHMLAPPALPAPGSHEDKVLVADLNKRIDEEFKVKVLRGKCLGVTKTLKGEEAGWVEIIPMQAEQGEKRQDRLLDLLQGAKGLGVERVFYNRSDHQLVAIVYFGPDLSGWPGVTHGGLLATALDDKISLANYLSTTSDLSTLAAAAPQRLPGTGDHAKLPLPSTPIPKEPAQLSVDYKKPTHANDFYVIRVSPAYPGGEDVRIPIQGHEYTATLERLDATICVRATAKFAPRSQAERVKDKVGEKFGGGKGWSYADFKEWMWPSRQKESQIG</sequence>
<comment type="caution">
    <text evidence="1">The sequence shown here is derived from an EMBL/GenBank/DDBJ whole genome shotgun (WGS) entry which is preliminary data.</text>
</comment>
<dbReference type="InterPro" id="IPR052061">
    <property type="entry name" value="PTE-AB_protein"/>
</dbReference>
<evidence type="ECO:0000313" key="2">
    <source>
        <dbReference type="Proteomes" id="UP001296104"/>
    </source>
</evidence>
<keyword evidence="2" id="KW-1185">Reference proteome</keyword>
<dbReference type="PANTHER" id="PTHR47260">
    <property type="entry name" value="UPF0644 PROTEIN PB2B4.06"/>
    <property type="match status" value="1"/>
</dbReference>
<organism evidence="1 2">
    <name type="scientific">Lecanosticta acicola</name>
    <dbReference type="NCBI Taxonomy" id="111012"/>
    <lineage>
        <taxon>Eukaryota</taxon>
        <taxon>Fungi</taxon>
        <taxon>Dikarya</taxon>
        <taxon>Ascomycota</taxon>
        <taxon>Pezizomycotina</taxon>
        <taxon>Dothideomycetes</taxon>
        <taxon>Dothideomycetidae</taxon>
        <taxon>Mycosphaerellales</taxon>
        <taxon>Mycosphaerellaceae</taxon>
        <taxon>Lecanosticta</taxon>
    </lineage>
</organism>
<dbReference type="EMBL" id="CAVMBE010000010">
    <property type="protein sequence ID" value="CAK3898523.1"/>
    <property type="molecule type" value="Genomic_DNA"/>
</dbReference>
<accession>A0AAI9E8R1</accession>
<dbReference type="PANTHER" id="PTHR47260:SF1">
    <property type="entry name" value="UPF0644 PROTEIN PB2B4.06"/>
    <property type="match status" value="1"/>
</dbReference>
<proteinExistence type="predicted"/>
<protein>
    <submittedName>
        <fullName evidence="1">Uncharacterized protein</fullName>
    </submittedName>
</protein>
<dbReference type="Gene3D" id="3.10.129.10">
    <property type="entry name" value="Hotdog Thioesterase"/>
    <property type="match status" value="1"/>
</dbReference>
<dbReference type="Proteomes" id="UP001296104">
    <property type="component" value="Unassembled WGS sequence"/>
</dbReference>